<protein>
    <submittedName>
        <fullName evidence="2">Uncharacterized protein</fullName>
    </submittedName>
</protein>
<dbReference type="EMBL" id="CP036281">
    <property type="protein sequence ID" value="QDU78544.1"/>
    <property type="molecule type" value="Genomic_DNA"/>
</dbReference>
<dbReference type="Proteomes" id="UP000317178">
    <property type="component" value="Chromosome"/>
</dbReference>
<dbReference type="AlphaFoldDB" id="A0A518CH97"/>
<keyword evidence="1" id="KW-1133">Transmembrane helix</keyword>
<keyword evidence="1" id="KW-0812">Transmembrane</keyword>
<reference evidence="2 3" key="1">
    <citation type="submission" date="2019-02" db="EMBL/GenBank/DDBJ databases">
        <title>Deep-cultivation of Planctomycetes and their phenomic and genomic characterization uncovers novel biology.</title>
        <authorList>
            <person name="Wiegand S."/>
            <person name="Jogler M."/>
            <person name="Boedeker C."/>
            <person name="Pinto D."/>
            <person name="Vollmers J."/>
            <person name="Rivas-Marin E."/>
            <person name="Kohn T."/>
            <person name="Peeters S.H."/>
            <person name="Heuer A."/>
            <person name="Rast P."/>
            <person name="Oberbeckmann S."/>
            <person name="Bunk B."/>
            <person name="Jeske O."/>
            <person name="Meyerdierks A."/>
            <person name="Storesund J.E."/>
            <person name="Kallscheuer N."/>
            <person name="Luecker S."/>
            <person name="Lage O.M."/>
            <person name="Pohl T."/>
            <person name="Merkel B.J."/>
            <person name="Hornburger P."/>
            <person name="Mueller R.-W."/>
            <person name="Bruemmer F."/>
            <person name="Labrenz M."/>
            <person name="Spormann A.M."/>
            <person name="Op den Camp H."/>
            <person name="Overmann J."/>
            <person name="Amann R."/>
            <person name="Jetten M.S.M."/>
            <person name="Mascher T."/>
            <person name="Medema M.H."/>
            <person name="Devos D.P."/>
            <person name="Kaster A.-K."/>
            <person name="Ovreas L."/>
            <person name="Rohde M."/>
            <person name="Galperin M.Y."/>
            <person name="Jogler C."/>
        </authorList>
    </citation>
    <scope>NUCLEOTIDE SEQUENCE [LARGE SCALE GENOMIC DNA]</scope>
    <source>
        <strain evidence="2 3">Pla110</strain>
    </source>
</reference>
<evidence type="ECO:0000313" key="3">
    <source>
        <dbReference type="Proteomes" id="UP000317178"/>
    </source>
</evidence>
<dbReference type="RefSeq" id="WP_144992384.1">
    <property type="nucleotide sequence ID" value="NZ_CP036281.1"/>
</dbReference>
<proteinExistence type="predicted"/>
<keyword evidence="1" id="KW-0472">Membrane</keyword>
<dbReference type="KEGG" id="plon:Pla110_02480"/>
<evidence type="ECO:0000313" key="2">
    <source>
        <dbReference type="EMBL" id="QDU78544.1"/>
    </source>
</evidence>
<feature type="transmembrane region" description="Helical" evidence="1">
    <location>
        <begin position="63"/>
        <end position="83"/>
    </location>
</feature>
<name>A0A518CH97_9PLAN</name>
<evidence type="ECO:0000256" key="1">
    <source>
        <dbReference type="SAM" id="Phobius"/>
    </source>
</evidence>
<keyword evidence="3" id="KW-1185">Reference proteome</keyword>
<organism evidence="2 3">
    <name type="scientific">Polystyrenella longa</name>
    <dbReference type="NCBI Taxonomy" id="2528007"/>
    <lineage>
        <taxon>Bacteria</taxon>
        <taxon>Pseudomonadati</taxon>
        <taxon>Planctomycetota</taxon>
        <taxon>Planctomycetia</taxon>
        <taxon>Planctomycetales</taxon>
        <taxon>Planctomycetaceae</taxon>
        <taxon>Polystyrenella</taxon>
    </lineage>
</organism>
<gene>
    <name evidence="2" type="ORF">Pla110_02480</name>
</gene>
<accession>A0A518CH97</accession>
<sequence length="105" mass="11555">MNTNQDKNQAAKQQSHDIDIDQLLTGLAKSARTETAPQVDVTAAVLARLEAERSETYVFSERIWWTSTVGSLVAAGIAMMIGFQSWTELTDPAFEVLQTVQVALQ</sequence>